<accession>A0A6G0Y9Z9</accession>
<comment type="caution">
    <text evidence="1">The sequence shown here is derived from an EMBL/GenBank/DDBJ whole genome shotgun (WGS) entry which is preliminary data.</text>
</comment>
<reference evidence="1 2" key="1">
    <citation type="submission" date="2019-08" db="EMBL/GenBank/DDBJ databases">
        <title>Whole genome of Aphis craccivora.</title>
        <authorList>
            <person name="Voronova N.V."/>
            <person name="Shulinski R.S."/>
            <person name="Bandarenka Y.V."/>
            <person name="Zhorov D.G."/>
            <person name="Warner D."/>
        </authorList>
    </citation>
    <scope>NUCLEOTIDE SEQUENCE [LARGE SCALE GENOMIC DNA]</scope>
    <source>
        <strain evidence="1">180601</strain>
        <tissue evidence="1">Whole Body</tissue>
    </source>
</reference>
<sequence length="141" mass="16297">MKRESTCLEILLEGCSWPDLIFSQLSTYHSVTYFVYRLVLARWCKQNYIKNKRAAAKIRFRLKAERMLSSSKKSLLQPNLVILFVSESPLLTEGLSTVNKTLGTKEVRLKNQLYTHIPFSVFKEQLLSPEEVAINQSVSLR</sequence>
<proteinExistence type="predicted"/>
<keyword evidence="2" id="KW-1185">Reference proteome</keyword>
<dbReference type="AlphaFoldDB" id="A0A6G0Y9Z9"/>
<evidence type="ECO:0000313" key="1">
    <source>
        <dbReference type="EMBL" id="KAF0751717.1"/>
    </source>
</evidence>
<name>A0A6G0Y9Z9_APHCR</name>
<organism evidence="1 2">
    <name type="scientific">Aphis craccivora</name>
    <name type="common">Cowpea aphid</name>
    <dbReference type="NCBI Taxonomy" id="307492"/>
    <lineage>
        <taxon>Eukaryota</taxon>
        <taxon>Metazoa</taxon>
        <taxon>Ecdysozoa</taxon>
        <taxon>Arthropoda</taxon>
        <taxon>Hexapoda</taxon>
        <taxon>Insecta</taxon>
        <taxon>Pterygota</taxon>
        <taxon>Neoptera</taxon>
        <taxon>Paraneoptera</taxon>
        <taxon>Hemiptera</taxon>
        <taxon>Sternorrhyncha</taxon>
        <taxon>Aphidomorpha</taxon>
        <taxon>Aphidoidea</taxon>
        <taxon>Aphididae</taxon>
        <taxon>Aphidini</taxon>
        <taxon>Aphis</taxon>
        <taxon>Aphis</taxon>
    </lineage>
</organism>
<gene>
    <name evidence="1" type="ORF">FWK35_00019149</name>
</gene>
<dbReference type="Proteomes" id="UP000478052">
    <property type="component" value="Unassembled WGS sequence"/>
</dbReference>
<evidence type="ECO:0000313" key="2">
    <source>
        <dbReference type="Proteomes" id="UP000478052"/>
    </source>
</evidence>
<protein>
    <submittedName>
        <fullName evidence="1">Uncharacterized protein</fullName>
    </submittedName>
</protein>
<dbReference type="EMBL" id="VUJU01005280">
    <property type="protein sequence ID" value="KAF0751717.1"/>
    <property type="molecule type" value="Genomic_DNA"/>
</dbReference>